<reference evidence="3" key="1">
    <citation type="journal article" date="2018" name="Nat. Microbiol.">
        <title>Leveraging single-cell genomics to expand the fungal tree of life.</title>
        <authorList>
            <person name="Ahrendt S.R."/>
            <person name="Quandt C.A."/>
            <person name="Ciobanu D."/>
            <person name="Clum A."/>
            <person name="Salamov A."/>
            <person name="Andreopoulos B."/>
            <person name="Cheng J.F."/>
            <person name="Woyke T."/>
            <person name="Pelin A."/>
            <person name="Henrissat B."/>
            <person name="Reynolds N.K."/>
            <person name="Benny G.L."/>
            <person name="Smith M.E."/>
            <person name="James T.Y."/>
            <person name="Grigoriev I.V."/>
        </authorList>
    </citation>
    <scope>NUCLEOTIDE SEQUENCE [LARGE SCALE GENOMIC DNA]</scope>
    <source>
        <strain evidence="3">RSA 468</strain>
    </source>
</reference>
<evidence type="ECO:0000313" key="3">
    <source>
        <dbReference type="Proteomes" id="UP000268162"/>
    </source>
</evidence>
<keyword evidence="3" id="KW-1185">Reference proteome</keyword>
<accession>A0A4P9ZP17</accession>
<dbReference type="Proteomes" id="UP000268162">
    <property type="component" value="Unassembled WGS sequence"/>
</dbReference>
<evidence type="ECO:0000313" key="2">
    <source>
        <dbReference type="EMBL" id="RKP34090.1"/>
    </source>
</evidence>
<gene>
    <name evidence="2" type="ORF">BJ085DRAFT_30440</name>
</gene>
<name>A0A4P9ZP17_9FUNG</name>
<sequence>MGDSHLACWDSHMRVYQEVVDNPAIETALILEDDIDFDWNIEAKVARARAAIGDRPWDAFYLGHCGDSVGELRFAVDLKANLYHGDTSACTHGYAVSKQGLQTSYFFIKGRSYAHYNQYHWTPYPYIFKRVFS</sequence>
<proteinExistence type="predicted"/>
<protein>
    <recommendedName>
        <fullName evidence="1">Glycosyl transferase family 25 domain-containing protein</fullName>
    </recommendedName>
</protein>
<organism evidence="2 3">
    <name type="scientific">Dimargaris cristalligena</name>
    <dbReference type="NCBI Taxonomy" id="215637"/>
    <lineage>
        <taxon>Eukaryota</taxon>
        <taxon>Fungi</taxon>
        <taxon>Fungi incertae sedis</taxon>
        <taxon>Zoopagomycota</taxon>
        <taxon>Kickxellomycotina</taxon>
        <taxon>Dimargaritomycetes</taxon>
        <taxon>Dimargaritales</taxon>
        <taxon>Dimargaritaceae</taxon>
        <taxon>Dimargaris</taxon>
    </lineage>
</organism>
<feature type="domain" description="Glycosyl transferase family 25" evidence="1">
    <location>
        <begin position="1"/>
        <end position="50"/>
    </location>
</feature>
<dbReference type="STRING" id="215637.A0A4P9ZP17"/>
<dbReference type="Pfam" id="PF01755">
    <property type="entry name" value="Glyco_transf_25"/>
    <property type="match status" value="1"/>
</dbReference>
<evidence type="ECO:0000259" key="1">
    <source>
        <dbReference type="Pfam" id="PF01755"/>
    </source>
</evidence>
<dbReference type="EMBL" id="ML003366">
    <property type="protein sequence ID" value="RKP34090.1"/>
    <property type="molecule type" value="Genomic_DNA"/>
</dbReference>
<dbReference type="InterPro" id="IPR002654">
    <property type="entry name" value="Glyco_trans_25"/>
</dbReference>
<dbReference type="AlphaFoldDB" id="A0A4P9ZP17"/>